<dbReference type="SUPFAM" id="SSF89796">
    <property type="entry name" value="CoA-transferase family III (CaiB/BaiF)"/>
    <property type="match status" value="1"/>
</dbReference>
<evidence type="ECO:0000313" key="2">
    <source>
        <dbReference type="EMBL" id="RKR75061.1"/>
    </source>
</evidence>
<dbReference type="Proteomes" id="UP000280008">
    <property type="component" value="Unassembled WGS sequence"/>
</dbReference>
<dbReference type="PANTHER" id="PTHR48207:SF3">
    <property type="entry name" value="SUCCINATE--HYDROXYMETHYLGLUTARATE COA-TRANSFERASE"/>
    <property type="match status" value="1"/>
</dbReference>
<sequence length="417" mass="45037">MTAPRTQPLEGVRMLELGNFIAAPTAGRLLADFGADVIKIERPHTGDELRTWRLHRGTTSLLYRTINRNKRSVVADLRSDAGRQLVLDLLPEVDVVLENFRPGTLERWGLSPEVMDAANPRLVVVRISAFGQTGPQSSQPGFGAIAEAVGGLRELTGDPDRAPVRMGISIADSIAGLYSAFGAVLSLYDLVARERRGDAPAPLADRTVDVALSESVLSMMESLVPDHEAFGVNRTRTGGRIEGIAPTNAYLCEDGRSVVIAGNGDGIYTRFMGVIGRPDLATRRDLGDNRLRWAHRDELDDAITAWTSSHTVDQVLAALDAAGVPAGAIYTAADIAADEQYAARGMIQRRDVSIGDETLHDIGFPGIVPQIGNAPRDIRRLGPDLGEDTREVLSELLHRPADEIEAYLDETQGAVRA</sequence>
<dbReference type="PANTHER" id="PTHR48207">
    <property type="entry name" value="SUCCINATE--HYDROXYMETHYLGLUTARATE COA-TRANSFERASE"/>
    <property type="match status" value="1"/>
</dbReference>
<dbReference type="OrthoDB" id="9797653at2"/>
<dbReference type="GO" id="GO:0008410">
    <property type="term" value="F:CoA-transferase activity"/>
    <property type="evidence" value="ECO:0007669"/>
    <property type="project" value="TreeGrafter"/>
</dbReference>
<evidence type="ECO:0000313" key="3">
    <source>
        <dbReference type="Proteomes" id="UP000280008"/>
    </source>
</evidence>
<dbReference type="AlphaFoldDB" id="A0A495IID7"/>
<keyword evidence="1 2" id="KW-0808">Transferase</keyword>
<dbReference type="EMBL" id="RBKS01000001">
    <property type="protein sequence ID" value="RKR75061.1"/>
    <property type="molecule type" value="Genomic_DNA"/>
</dbReference>
<reference evidence="2 3" key="1">
    <citation type="submission" date="2018-10" db="EMBL/GenBank/DDBJ databases">
        <title>Sequencing the genomes of 1000 actinobacteria strains.</title>
        <authorList>
            <person name="Klenk H.-P."/>
        </authorList>
    </citation>
    <scope>NUCLEOTIDE SEQUENCE [LARGE SCALE GENOMIC DNA]</scope>
    <source>
        <strain evidence="2 3">DSM 17894</strain>
    </source>
</reference>
<comment type="caution">
    <text evidence="2">The sequence shown here is derived from an EMBL/GenBank/DDBJ whole genome shotgun (WGS) entry which is preliminary data.</text>
</comment>
<proteinExistence type="predicted"/>
<evidence type="ECO:0000256" key="1">
    <source>
        <dbReference type="ARBA" id="ARBA00022679"/>
    </source>
</evidence>
<dbReference type="InterPro" id="IPR003673">
    <property type="entry name" value="CoA-Trfase_fam_III"/>
</dbReference>
<dbReference type="Gene3D" id="3.40.50.10540">
    <property type="entry name" value="Crotonobetainyl-coa:carnitine coa-transferase, domain 1"/>
    <property type="match status" value="1"/>
</dbReference>
<accession>A0A495IID7</accession>
<organism evidence="2 3">
    <name type="scientific">Frondihabitans australicus</name>
    <dbReference type="NCBI Taxonomy" id="386892"/>
    <lineage>
        <taxon>Bacteria</taxon>
        <taxon>Bacillati</taxon>
        <taxon>Actinomycetota</taxon>
        <taxon>Actinomycetes</taxon>
        <taxon>Micrococcales</taxon>
        <taxon>Microbacteriaceae</taxon>
        <taxon>Frondihabitans</taxon>
    </lineage>
</organism>
<dbReference type="InterPro" id="IPR050483">
    <property type="entry name" value="CoA-transferase_III_domain"/>
</dbReference>
<dbReference type="InterPro" id="IPR044855">
    <property type="entry name" value="CoA-Trfase_III_dom3_sf"/>
</dbReference>
<gene>
    <name evidence="2" type="ORF">C8E83_2197</name>
</gene>
<dbReference type="InterPro" id="IPR023606">
    <property type="entry name" value="CoA-Trfase_III_dom_1_sf"/>
</dbReference>
<keyword evidence="3" id="KW-1185">Reference proteome</keyword>
<name>A0A495IID7_9MICO</name>
<dbReference type="RefSeq" id="WP_121369898.1">
    <property type="nucleotide sequence ID" value="NZ_RBKS01000001.1"/>
</dbReference>
<dbReference type="Gene3D" id="3.30.1540.10">
    <property type="entry name" value="formyl-coa transferase, domain 3"/>
    <property type="match status" value="1"/>
</dbReference>
<protein>
    <submittedName>
        <fullName evidence="2">Formyl-CoA transferase</fullName>
    </submittedName>
</protein>
<dbReference type="Pfam" id="PF02515">
    <property type="entry name" value="CoA_transf_3"/>
    <property type="match status" value="1"/>
</dbReference>